<dbReference type="EMBL" id="KT862807">
    <property type="protein sequence ID" value="ANJ02432.1"/>
    <property type="molecule type" value="Genomic_DNA"/>
</dbReference>
<sequence>MLVVIAECRREMPLYVVFGVAVPPWCMHDAIFWKLVQDIKELWYPYHEEANVGVGHPMGYCVGLQPGGSCVCHLTLLICLTMFDLRDRHLYKCSRAMKRYFREEFYRNQVPDGQWFRLYLNKWCQDPNYRVGKYIVSTGAVRDICGWVRCTGLRFGDKVYTDEISVC</sequence>
<evidence type="ECO:0000313" key="2">
    <source>
        <dbReference type="Proteomes" id="UP000096054"/>
    </source>
</evidence>
<reference evidence="1 2" key="1">
    <citation type="journal article" date="2016" name="J. Gen. Virol.">
        <title>Genetic diversity of species Fowl aviadenovirus D and Fowl aviadenovirus E.</title>
        <authorList>
            <person name="Marek A."/>
            <person name="Kajan G.L."/>
            <person name="Kosiol C."/>
            <person name="Benko M."/>
            <person name="Schachner A."/>
            <person name="Hess M."/>
        </authorList>
    </citation>
    <scope>NUCLEOTIDE SEQUENCE [LARGE SCALE GENOMIC DNA]</scope>
    <source>
        <strain evidence="1">SR49</strain>
    </source>
</reference>
<dbReference type="Pfam" id="PF17611">
    <property type="entry name" value="DUF5506"/>
    <property type="match status" value="1"/>
</dbReference>
<dbReference type="Proteomes" id="UP000096054">
    <property type="component" value="Genome"/>
</dbReference>
<name>A0A191ULQ1_9ADEN</name>
<protein>
    <submittedName>
        <fullName evidence="1">ORF17</fullName>
    </submittedName>
</protein>
<evidence type="ECO:0000313" key="1">
    <source>
        <dbReference type="EMBL" id="ANJ02432.1"/>
    </source>
</evidence>
<accession>A0A191ULQ1</accession>
<proteinExistence type="predicted"/>
<organism evidence="1 2">
    <name type="scientific">Fowl aviadenovirus 3</name>
    <dbReference type="NCBI Taxonomy" id="172860"/>
    <lineage>
        <taxon>Viruses</taxon>
        <taxon>Varidnaviria</taxon>
        <taxon>Bamfordvirae</taxon>
        <taxon>Preplasmiviricota</taxon>
        <taxon>Polisuviricotina</taxon>
        <taxon>Pharingeaviricetes</taxon>
        <taxon>Rowavirales</taxon>
        <taxon>Adenoviridae</taxon>
        <taxon>Aviadenovirus</taxon>
        <taxon>Aviadenovirus gallinae</taxon>
        <taxon>Fowl aviadenovirus D</taxon>
    </lineage>
</organism>
<dbReference type="InterPro" id="IPR020226">
    <property type="entry name" value="Avian_adenovirus_Orf17"/>
</dbReference>